<dbReference type="InterPro" id="IPR015943">
    <property type="entry name" value="WD40/YVTN_repeat-like_dom_sf"/>
</dbReference>
<evidence type="ECO:0008006" key="5">
    <source>
        <dbReference type="Google" id="ProtNLM"/>
    </source>
</evidence>
<dbReference type="EMBL" id="ADBL01002583">
    <property type="status" value="NOT_ANNOTATED_CDS"/>
    <property type="molecule type" value="Genomic_DNA"/>
</dbReference>
<dbReference type="STRING" id="644358.A0A0C4EBL7"/>
<dbReference type="eggNOG" id="ENOG502S2T1">
    <property type="taxonomic scope" value="Eukaryota"/>
</dbReference>
<gene>
    <name evidence="2" type="ORF">MAPG_10069</name>
</gene>
<name>A0A0C4EBL7_MAGP6</name>
<sequence>MHASALLLLSLGQVASVLARPATNNKSCAKNARVVYTINNEKENAVVAIRVGADGMLQAAGASKTATGGAGANGVDDKGQPAAPDPLFSQSALTVAGKNLFAVNAGSNTLTMFAIDATDPTKLTMVGKPVAIPGEFPVTVAASNKNKLACVGTTGAKAGVSCASFSAQGLAAMDALRPFDLGQTTPPKGPTNTVSQVFFARDGKTLFTTVKGDPPAKKNGFLASFSSSPQGTAVLFGSTTIPGSKDLFVTDASFGAAVLSVDAAGGNATVKGKGTVDGQKATCWVTINPTTKTAFVTDVGTNRLVEMSTQDAKILGQVDLSANGDPGLIDLQAAGKFVYALSPGNGTTQAAITVVDATTKKQVQHMQLQAMGVGKNSMGLALLK</sequence>
<feature type="signal peptide" evidence="1">
    <location>
        <begin position="1"/>
        <end position="19"/>
    </location>
</feature>
<evidence type="ECO:0000313" key="2">
    <source>
        <dbReference type="EMBL" id="KLU91551.1"/>
    </source>
</evidence>
<evidence type="ECO:0000313" key="3">
    <source>
        <dbReference type="EnsemblFungi" id="MAPG_10069T0"/>
    </source>
</evidence>
<dbReference type="EnsemblFungi" id="MAPG_10069T0">
    <property type="protein sequence ID" value="MAPG_10069T0"/>
    <property type="gene ID" value="MAPG_10069"/>
</dbReference>
<reference evidence="3" key="4">
    <citation type="journal article" date="2015" name="G3 (Bethesda)">
        <title>Genome sequences of three phytopathogenic species of the Magnaporthaceae family of fungi.</title>
        <authorList>
            <person name="Okagaki L.H."/>
            <person name="Nunes C.C."/>
            <person name="Sailsbery J."/>
            <person name="Clay B."/>
            <person name="Brown D."/>
            <person name="John T."/>
            <person name="Oh Y."/>
            <person name="Young N."/>
            <person name="Fitzgerald M."/>
            <person name="Haas B.J."/>
            <person name="Zeng Q."/>
            <person name="Young S."/>
            <person name="Adiconis X."/>
            <person name="Fan L."/>
            <person name="Levin J.Z."/>
            <person name="Mitchell T.K."/>
            <person name="Okubara P.A."/>
            <person name="Farman M.L."/>
            <person name="Kohn L.M."/>
            <person name="Birren B."/>
            <person name="Ma L.-J."/>
            <person name="Dean R.A."/>
        </authorList>
    </citation>
    <scope>NUCLEOTIDE SEQUENCE</scope>
    <source>
        <strain evidence="3">ATCC 64411 / 73-15</strain>
    </source>
</reference>
<dbReference type="EMBL" id="ADBL01002584">
    <property type="status" value="NOT_ANNOTATED_CDS"/>
    <property type="molecule type" value="Genomic_DNA"/>
</dbReference>
<proteinExistence type="predicted"/>
<dbReference type="EMBL" id="GL876977">
    <property type="protein sequence ID" value="KLU91551.1"/>
    <property type="molecule type" value="Genomic_DNA"/>
</dbReference>
<dbReference type="AlphaFoldDB" id="A0A0C4EBL7"/>
<dbReference type="OrthoDB" id="10006285at2759"/>
<dbReference type="VEuPathDB" id="FungiDB:MAPG_10069"/>
<keyword evidence="4" id="KW-1185">Reference proteome</keyword>
<evidence type="ECO:0000256" key="1">
    <source>
        <dbReference type="SAM" id="SignalP"/>
    </source>
</evidence>
<dbReference type="Gene3D" id="2.130.10.10">
    <property type="entry name" value="YVTN repeat-like/Quinoprotein amine dehydrogenase"/>
    <property type="match status" value="2"/>
</dbReference>
<keyword evidence="1" id="KW-0732">Signal</keyword>
<organism evidence="3 4">
    <name type="scientific">Magnaporthiopsis poae (strain ATCC 64411 / 73-15)</name>
    <name type="common">Kentucky bluegrass fungus</name>
    <name type="synonym">Magnaporthe poae</name>
    <dbReference type="NCBI Taxonomy" id="644358"/>
    <lineage>
        <taxon>Eukaryota</taxon>
        <taxon>Fungi</taxon>
        <taxon>Dikarya</taxon>
        <taxon>Ascomycota</taxon>
        <taxon>Pezizomycotina</taxon>
        <taxon>Sordariomycetes</taxon>
        <taxon>Sordariomycetidae</taxon>
        <taxon>Magnaporthales</taxon>
        <taxon>Magnaporthaceae</taxon>
        <taxon>Magnaporthiopsis</taxon>
    </lineage>
</organism>
<dbReference type="OMA" id="NATCWSS"/>
<accession>A0A0C4EBL7</accession>
<evidence type="ECO:0000313" key="4">
    <source>
        <dbReference type="Proteomes" id="UP000011715"/>
    </source>
</evidence>
<reference evidence="2" key="2">
    <citation type="submission" date="2010-05" db="EMBL/GenBank/DDBJ databases">
        <title>The Genome Sequence of Magnaporthe poae strain ATCC 64411.</title>
        <authorList>
            <consortium name="The Broad Institute Genome Sequencing Platform"/>
            <consortium name="Broad Institute Genome Sequencing Center for Infectious Disease"/>
            <person name="Ma L.-J."/>
            <person name="Dead R."/>
            <person name="Young S."/>
            <person name="Zeng Q."/>
            <person name="Koehrsen M."/>
            <person name="Alvarado L."/>
            <person name="Berlin A."/>
            <person name="Chapman S.B."/>
            <person name="Chen Z."/>
            <person name="Freedman E."/>
            <person name="Gellesch M."/>
            <person name="Goldberg J."/>
            <person name="Griggs A."/>
            <person name="Gujja S."/>
            <person name="Heilman E.R."/>
            <person name="Heiman D."/>
            <person name="Hepburn T."/>
            <person name="Howarth C."/>
            <person name="Jen D."/>
            <person name="Larson L."/>
            <person name="Mehta T."/>
            <person name="Neiman D."/>
            <person name="Pearson M."/>
            <person name="Roberts A."/>
            <person name="Saif S."/>
            <person name="Shea T."/>
            <person name="Shenoy N."/>
            <person name="Sisk P."/>
            <person name="Stolte C."/>
            <person name="Sykes S."/>
            <person name="Walk T."/>
            <person name="White J."/>
            <person name="Yandava C."/>
            <person name="Haas B."/>
            <person name="Nusbaum C."/>
            <person name="Birren B."/>
        </authorList>
    </citation>
    <scope>NUCLEOTIDE SEQUENCE</scope>
    <source>
        <strain evidence="2">ATCC 64411</strain>
    </source>
</reference>
<reference evidence="3" key="5">
    <citation type="submission" date="2015-06" db="UniProtKB">
        <authorList>
            <consortium name="EnsemblFungi"/>
        </authorList>
    </citation>
    <scope>IDENTIFICATION</scope>
    <source>
        <strain evidence="3">ATCC 64411</strain>
    </source>
</reference>
<reference evidence="2" key="3">
    <citation type="submission" date="2011-03" db="EMBL/GenBank/DDBJ databases">
        <title>Annotation of Magnaporthe poae ATCC 64411.</title>
        <authorList>
            <person name="Ma L.-J."/>
            <person name="Dead R."/>
            <person name="Young S.K."/>
            <person name="Zeng Q."/>
            <person name="Gargeya S."/>
            <person name="Fitzgerald M."/>
            <person name="Haas B."/>
            <person name="Abouelleil A."/>
            <person name="Alvarado L."/>
            <person name="Arachchi H.M."/>
            <person name="Berlin A."/>
            <person name="Brown A."/>
            <person name="Chapman S.B."/>
            <person name="Chen Z."/>
            <person name="Dunbar C."/>
            <person name="Freedman E."/>
            <person name="Gearin G."/>
            <person name="Gellesch M."/>
            <person name="Goldberg J."/>
            <person name="Griggs A."/>
            <person name="Gujja S."/>
            <person name="Heiman D."/>
            <person name="Howarth C."/>
            <person name="Larson L."/>
            <person name="Lui A."/>
            <person name="MacDonald P.J.P."/>
            <person name="Mehta T."/>
            <person name="Montmayeur A."/>
            <person name="Murphy C."/>
            <person name="Neiman D."/>
            <person name="Pearson M."/>
            <person name="Priest M."/>
            <person name="Roberts A."/>
            <person name="Saif S."/>
            <person name="Shea T."/>
            <person name="Shenoy N."/>
            <person name="Sisk P."/>
            <person name="Stolte C."/>
            <person name="Sykes S."/>
            <person name="Yandava C."/>
            <person name="Wortman J."/>
            <person name="Nusbaum C."/>
            <person name="Birren B."/>
        </authorList>
    </citation>
    <scope>NUCLEOTIDE SEQUENCE</scope>
    <source>
        <strain evidence="2">ATCC 64411</strain>
    </source>
</reference>
<dbReference type="SUPFAM" id="SSF75011">
    <property type="entry name" value="3-carboxy-cis,cis-mucoante lactonizing enzyme"/>
    <property type="match status" value="1"/>
</dbReference>
<feature type="chain" id="PRO_5009385904" description="3-carboxymuconate cyclase" evidence="1">
    <location>
        <begin position="20"/>
        <end position="384"/>
    </location>
</feature>
<dbReference type="Proteomes" id="UP000011715">
    <property type="component" value="Unassembled WGS sequence"/>
</dbReference>
<reference evidence="4" key="1">
    <citation type="submission" date="2010-05" db="EMBL/GenBank/DDBJ databases">
        <title>The genome sequence of Magnaporthe poae strain ATCC 64411.</title>
        <authorList>
            <person name="Ma L.-J."/>
            <person name="Dead R."/>
            <person name="Young S."/>
            <person name="Zeng Q."/>
            <person name="Koehrsen M."/>
            <person name="Alvarado L."/>
            <person name="Berlin A."/>
            <person name="Chapman S.B."/>
            <person name="Chen Z."/>
            <person name="Freedman E."/>
            <person name="Gellesch M."/>
            <person name="Goldberg J."/>
            <person name="Griggs A."/>
            <person name="Gujja S."/>
            <person name="Heilman E.R."/>
            <person name="Heiman D."/>
            <person name="Hepburn T."/>
            <person name="Howarth C."/>
            <person name="Jen D."/>
            <person name="Larson L."/>
            <person name="Mehta T."/>
            <person name="Neiman D."/>
            <person name="Pearson M."/>
            <person name="Roberts A."/>
            <person name="Saif S."/>
            <person name="Shea T."/>
            <person name="Shenoy N."/>
            <person name="Sisk P."/>
            <person name="Stolte C."/>
            <person name="Sykes S."/>
            <person name="Walk T."/>
            <person name="White J."/>
            <person name="Yandava C."/>
            <person name="Haas B."/>
            <person name="Nusbaum C."/>
            <person name="Birren B."/>
        </authorList>
    </citation>
    <scope>NUCLEOTIDE SEQUENCE [LARGE SCALE GENOMIC DNA]</scope>
    <source>
        <strain evidence="4">ATCC 64411 / 73-15</strain>
    </source>
</reference>
<protein>
    <recommendedName>
        <fullName evidence="5">3-carboxymuconate cyclase</fullName>
    </recommendedName>
</protein>